<keyword evidence="2" id="KW-1185">Reference proteome</keyword>
<dbReference type="Proteomes" id="UP000593574">
    <property type="component" value="Unassembled WGS sequence"/>
</dbReference>
<evidence type="ECO:0000313" key="1">
    <source>
        <dbReference type="EMBL" id="MBA0704430.1"/>
    </source>
</evidence>
<proteinExistence type="predicted"/>
<dbReference type="AlphaFoldDB" id="A0A7J8YYK2"/>
<protein>
    <submittedName>
        <fullName evidence="1">Uncharacterized protein</fullName>
    </submittedName>
</protein>
<evidence type="ECO:0000313" key="2">
    <source>
        <dbReference type="Proteomes" id="UP000593574"/>
    </source>
</evidence>
<reference evidence="1 2" key="1">
    <citation type="journal article" date="2019" name="Genome Biol. Evol.">
        <title>Insights into the evolution of the New World diploid cottons (Gossypium, subgenus Houzingenia) based on genome sequencing.</title>
        <authorList>
            <person name="Grover C.E."/>
            <person name="Arick M.A. 2nd"/>
            <person name="Thrash A."/>
            <person name="Conover J.L."/>
            <person name="Sanders W.S."/>
            <person name="Peterson D.G."/>
            <person name="Frelichowski J.E."/>
            <person name="Scheffler J.A."/>
            <person name="Scheffler B.E."/>
            <person name="Wendel J.F."/>
        </authorList>
    </citation>
    <scope>NUCLEOTIDE SEQUENCE [LARGE SCALE GENOMIC DNA]</scope>
    <source>
        <strain evidence="1">4</strain>
        <tissue evidence="1">Leaf</tissue>
    </source>
</reference>
<comment type="caution">
    <text evidence="1">The sequence shown here is derived from an EMBL/GenBank/DDBJ whole genome shotgun (WGS) entry which is preliminary data.</text>
</comment>
<name>A0A7J8YYK2_9ROSI</name>
<sequence length="37" mass="4658">METWVLKNWLICRKRRRWNTCFEICGTPFTVHLFRKS</sequence>
<organism evidence="1 2">
    <name type="scientific">Gossypium laxum</name>
    <dbReference type="NCBI Taxonomy" id="34288"/>
    <lineage>
        <taxon>Eukaryota</taxon>
        <taxon>Viridiplantae</taxon>
        <taxon>Streptophyta</taxon>
        <taxon>Embryophyta</taxon>
        <taxon>Tracheophyta</taxon>
        <taxon>Spermatophyta</taxon>
        <taxon>Magnoliopsida</taxon>
        <taxon>eudicotyledons</taxon>
        <taxon>Gunneridae</taxon>
        <taxon>Pentapetalae</taxon>
        <taxon>rosids</taxon>
        <taxon>malvids</taxon>
        <taxon>Malvales</taxon>
        <taxon>Malvaceae</taxon>
        <taxon>Malvoideae</taxon>
        <taxon>Gossypium</taxon>
    </lineage>
</organism>
<gene>
    <name evidence="1" type="ORF">Golax_016685</name>
</gene>
<dbReference type="EMBL" id="JABEZV010000001">
    <property type="protein sequence ID" value="MBA0704430.1"/>
    <property type="molecule type" value="Genomic_DNA"/>
</dbReference>
<feature type="non-terminal residue" evidence="1">
    <location>
        <position position="1"/>
    </location>
</feature>
<accession>A0A7J8YYK2</accession>